<dbReference type="InterPro" id="IPR017871">
    <property type="entry name" value="ABC_transporter-like_CS"/>
</dbReference>
<keyword evidence="7" id="KW-0472">Membrane</keyword>
<feature type="domain" description="ABC transporter" evidence="8">
    <location>
        <begin position="2"/>
        <end position="229"/>
    </location>
</feature>
<dbReference type="PANTHER" id="PTHR42711:SF18">
    <property type="entry name" value="ABC TRANSPORTER, ATP-BINDING PROTEIN"/>
    <property type="match status" value="1"/>
</dbReference>
<dbReference type="GO" id="GO:0005886">
    <property type="term" value="C:plasma membrane"/>
    <property type="evidence" value="ECO:0007669"/>
    <property type="project" value="UniProtKB-SubCell"/>
</dbReference>
<dbReference type="InterPro" id="IPR027417">
    <property type="entry name" value="P-loop_NTPase"/>
</dbReference>
<protein>
    <submittedName>
        <fullName evidence="9">ABC transporter ATP-binding protein</fullName>
    </submittedName>
</protein>
<dbReference type="CDD" id="cd03230">
    <property type="entry name" value="ABC_DR_subfamily_A"/>
    <property type="match status" value="1"/>
</dbReference>
<gene>
    <name evidence="9" type="ORF">F4X14_10315</name>
</gene>
<keyword evidence="6" id="KW-1278">Translocase</keyword>
<comment type="subcellular location">
    <subcellularLocation>
        <location evidence="1">Cell membrane</location>
    </subcellularLocation>
</comment>
<reference evidence="9" key="1">
    <citation type="submission" date="2019-09" db="EMBL/GenBank/DDBJ databases">
        <title>Characterisation of the sponge microbiome using genome-centric metagenomics.</title>
        <authorList>
            <person name="Engelberts J.P."/>
            <person name="Robbins S.J."/>
            <person name="De Goeij J.M."/>
            <person name="Aranda M."/>
            <person name="Bell S.C."/>
            <person name="Webster N.S."/>
        </authorList>
    </citation>
    <scope>NUCLEOTIDE SEQUENCE</scope>
    <source>
        <strain evidence="9">SB0661_bin_32</strain>
    </source>
</reference>
<dbReference type="SMART" id="SM00382">
    <property type="entry name" value="AAA"/>
    <property type="match status" value="1"/>
</dbReference>
<dbReference type="Gene3D" id="3.40.50.300">
    <property type="entry name" value="P-loop containing nucleotide triphosphate hydrolases"/>
    <property type="match status" value="1"/>
</dbReference>
<proteinExistence type="predicted"/>
<dbReference type="InterPro" id="IPR003439">
    <property type="entry name" value="ABC_transporter-like_ATP-bd"/>
</dbReference>
<dbReference type="GO" id="GO:0005524">
    <property type="term" value="F:ATP binding"/>
    <property type="evidence" value="ECO:0007669"/>
    <property type="project" value="UniProtKB-KW"/>
</dbReference>
<organism evidence="9">
    <name type="scientific">Caldilineaceae bacterium SB0661_bin_32</name>
    <dbReference type="NCBI Taxonomy" id="2605255"/>
    <lineage>
        <taxon>Bacteria</taxon>
        <taxon>Bacillati</taxon>
        <taxon>Chloroflexota</taxon>
        <taxon>Caldilineae</taxon>
        <taxon>Caldilineales</taxon>
        <taxon>Caldilineaceae</taxon>
    </lineage>
</organism>
<evidence type="ECO:0000256" key="4">
    <source>
        <dbReference type="ARBA" id="ARBA00022741"/>
    </source>
</evidence>
<keyword evidence="4" id="KW-0547">Nucleotide-binding</keyword>
<evidence type="ECO:0000256" key="1">
    <source>
        <dbReference type="ARBA" id="ARBA00004236"/>
    </source>
</evidence>
<evidence type="ECO:0000256" key="6">
    <source>
        <dbReference type="ARBA" id="ARBA00022967"/>
    </source>
</evidence>
<keyword evidence="5 9" id="KW-0067">ATP-binding</keyword>
<dbReference type="InterPro" id="IPR003593">
    <property type="entry name" value="AAA+_ATPase"/>
</dbReference>
<dbReference type="PROSITE" id="PS00211">
    <property type="entry name" value="ABC_TRANSPORTER_1"/>
    <property type="match status" value="1"/>
</dbReference>
<dbReference type="FunFam" id="3.40.50.300:FF:000589">
    <property type="entry name" value="ABC transporter, ATP-binding subunit"/>
    <property type="match status" value="1"/>
</dbReference>
<evidence type="ECO:0000256" key="2">
    <source>
        <dbReference type="ARBA" id="ARBA00022448"/>
    </source>
</evidence>
<dbReference type="AlphaFoldDB" id="A0A6B1D717"/>
<dbReference type="GO" id="GO:0016887">
    <property type="term" value="F:ATP hydrolysis activity"/>
    <property type="evidence" value="ECO:0007669"/>
    <property type="project" value="InterPro"/>
</dbReference>
<dbReference type="PANTHER" id="PTHR42711">
    <property type="entry name" value="ABC TRANSPORTER ATP-BINDING PROTEIN"/>
    <property type="match status" value="1"/>
</dbReference>
<keyword evidence="2" id="KW-0813">Transport</keyword>
<evidence type="ECO:0000256" key="3">
    <source>
        <dbReference type="ARBA" id="ARBA00022475"/>
    </source>
</evidence>
<dbReference type="PROSITE" id="PS50893">
    <property type="entry name" value="ABC_TRANSPORTER_2"/>
    <property type="match status" value="1"/>
</dbReference>
<dbReference type="EMBL" id="VXMH01000053">
    <property type="protein sequence ID" value="MYC95356.1"/>
    <property type="molecule type" value="Genomic_DNA"/>
</dbReference>
<comment type="caution">
    <text evidence="9">The sequence shown here is derived from an EMBL/GenBank/DDBJ whole genome shotgun (WGS) entry which is preliminary data.</text>
</comment>
<keyword evidence="3" id="KW-1003">Cell membrane</keyword>
<evidence type="ECO:0000256" key="5">
    <source>
        <dbReference type="ARBA" id="ARBA00022840"/>
    </source>
</evidence>
<sequence>MLSVENLSYTYPGGTEAVRGIDFSIEEGEIFGFLGPSGAGKSTTQKVLIRLLRGFRGSITVLGKPLDEWDDSYYEQVGVAFELPNHYQKLTARENLSLFRTLYSRETRDPAELLEMVGLEDDADTRISQFSKGMQMRLNFVRALIHMPDLLFLDEPTTGLDPVNGQKIKDILRQQKAEGRTIFLTTHDMTVADQICDRVAFIVDGEITLIDSPRNLRLQHGRRRVRVEYHHDGTSAPTQQAEFPLDGLGDSDEFLKILRSNRIETIHTQEATLEDIFIQTTGRSLT</sequence>
<evidence type="ECO:0000256" key="7">
    <source>
        <dbReference type="ARBA" id="ARBA00023136"/>
    </source>
</evidence>
<evidence type="ECO:0000313" key="9">
    <source>
        <dbReference type="EMBL" id="MYC95356.1"/>
    </source>
</evidence>
<name>A0A6B1D717_9CHLR</name>
<dbReference type="Pfam" id="PF00005">
    <property type="entry name" value="ABC_tran"/>
    <property type="match status" value="1"/>
</dbReference>
<accession>A0A6B1D717</accession>
<dbReference type="InterPro" id="IPR050763">
    <property type="entry name" value="ABC_transporter_ATP-binding"/>
</dbReference>
<dbReference type="SUPFAM" id="SSF52540">
    <property type="entry name" value="P-loop containing nucleoside triphosphate hydrolases"/>
    <property type="match status" value="1"/>
</dbReference>
<evidence type="ECO:0000259" key="8">
    <source>
        <dbReference type="PROSITE" id="PS50893"/>
    </source>
</evidence>